<keyword evidence="2" id="KW-0812">Transmembrane</keyword>
<dbReference type="Proteomes" id="UP000293902">
    <property type="component" value="Chromosome"/>
</dbReference>
<evidence type="ECO:0000259" key="3">
    <source>
        <dbReference type="Pfam" id="PF01266"/>
    </source>
</evidence>
<reference evidence="4 7" key="2">
    <citation type="submission" date="2019-02" db="EMBL/GenBank/DDBJ databases">
        <title>Complete genome sequence of Desulfobacter hydrogenophilus AcRS1.</title>
        <authorList>
            <person name="Marietou A."/>
            <person name="Lund M.B."/>
            <person name="Marshall I.P.G."/>
            <person name="Schreiber L."/>
            <person name="Jorgensen B."/>
        </authorList>
    </citation>
    <scope>NUCLEOTIDE SEQUENCE [LARGE SCALE GENOMIC DNA]</scope>
    <source>
        <strain evidence="4 7">AcRS1</strain>
    </source>
</reference>
<dbReference type="Proteomes" id="UP000248798">
    <property type="component" value="Unassembled WGS sequence"/>
</dbReference>
<dbReference type="Gene3D" id="3.50.50.60">
    <property type="entry name" value="FAD/NAD(P)-binding domain"/>
    <property type="match status" value="1"/>
</dbReference>
<reference evidence="5 6" key="1">
    <citation type="submission" date="2018-06" db="EMBL/GenBank/DDBJ databases">
        <title>Complete Genome Sequence of Desulfobacter hydrogenophilus (DSM3380).</title>
        <authorList>
            <person name="Marietou A."/>
            <person name="Schreiber L."/>
            <person name="Marshall I."/>
            <person name="Jorgensen B."/>
        </authorList>
    </citation>
    <scope>NUCLEOTIDE SEQUENCE [LARGE SCALE GENOMIC DNA]</scope>
    <source>
        <strain evidence="5 6">DSM 3380</strain>
    </source>
</reference>
<keyword evidence="1" id="KW-0560">Oxidoreductase</keyword>
<dbReference type="Pfam" id="PF01266">
    <property type="entry name" value="DAO"/>
    <property type="match status" value="1"/>
</dbReference>
<evidence type="ECO:0000256" key="1">
    <source>
        <dbReference type="ARBA" id="ARBA00023002"/>
    </source>
</evidence>
<dbReference type="PANTHER" id="PTHR13847:SF287">
    <property type="entry name" value="FAD-DEPENDENT OXIDOREDUCTASE DOMAIN-CONTAINING PROTEIN 1"/>
    <property type="match status" value="1"/>
</dbReference>
<sequence>METWIVITDKKGIIIIGGGIIGLACAYYLMAQGANVTIIEEKQIGSGASHGSCGLLFFSDVITLYAPAVVSTEIIRTFLDTSPLYIKPVPYMDRMAFLLRFALSCRKNHMKRAAKNKYTLLLYSSHLLRQLFDKGTFACEF</sequence>
<keyword evidence="2" id="KW-1133">Transmembrane helix</keyword>
<dbReference type="OrthoDB" id="5366046at2"/>
<evidence type="ECO:0000313" key="4">
    <source>
        <dbReference type="EMBL" id="QBH13433.1"/>
    </source>
</evidence>
<keyword evidence="2" id="KW-0472">Membrane</keyword>
<dbReference type="EMBL" id="CP036313">
    <property type="protein sequence ID" value="QBH13433.1"/>
    <property type="molecule type" value="Genomic_DNA"/>
</dbReference>
<evidence type="ECO:0000313" key="6">
    <source>
        <dbReference type="Proteomes" id="UP000248798"/>
    </source>
</evidence>
<protein>
    <submittedName>
        <fullName evidence="4">FAD-dependent oxidoreductase</fullName>
    </submittedName>
</protein>
<dbReference type="GO" id="GO:0005737">
    <property type="term" value="C:cytoplasm"/>
    <property type="evidence" value="ECO:0007669"/>
    <property type="project" value="TreeGrafter"/>
</dbReference>
<feature type="domain" description="FAD dependent oxidoreductase" evidence="3">
    <location>
        <begin position="13"/>
        <end position="59"/>
    </location>
</feature>
<name>A0A328FGC2_9BACT</name>
<evidence type="ECO:0000313" key="7">
    <source>
        <dbReference type="Proteomes" id="UP000293902"/>
    </source>
</evidence>
<evidence type="ECO:0000313" key="5">
    <source>
        <dbReference type="EMBL" id="RAM03684.1"/>
    </source>
</evidence>
<dbReference type="GO" id="GO:0016491">
    <property type="term" value="F:oxidoreductase activity"/>
    <property type="evidence" value="ECO:0007669"/>
    <property type="project" value="UniProtKB-KW"/>
</dbReference>
<proteinExistence type="predicted"/>
<dbReference type="InterPro" id="IPR036188">
    <property type="entry name" value="FAD/NAD-bd_sf"/>
</dbReference>
<accession>A0A328FGC2</accession>
<keyword evidence="7" id="KW-1185">Reference proteome</keyword>
<feature type="transmembrane region" description="Helical" evidence="2">
    <location>
        <begin position="12"/>
        <end position="30"/>
    </location>
</feature>
<organism evidence="5 6">
    <name type="scientific">Desulfobacter hydrogenophilus</name>
    <dbReference type="NCBI Taxonomy" id="2291"/>
    <lineage>
        <taxon>Bacteria</taxon>
        <taxon>Pseudomonadati</taxon>
        <taxon>Thermodesulfobacteriota</taxon>
        <taxon>Desulfobacteria</taxon>
        <taxon>Desulfobacterales</taxon>
        <taxon>Desulfobacteraceae</taxon>
        <taxon>Desulfobacter</taxon>
    </lineage>
</organism>
<dbReference type="SUPFAM" id="SSF51905">
    <property type="entry name" value="FAD/NAD(P)-binding domain"/>
    <property type="match status" value="1"/>
</dbReference>
<dbReference type="InterPro" id="IPR006076">
    <property type="entry name" value="FAD-dep_OxRdtase"/>
</dbReference>
<dbReference type="EMBL" id="QLNI01000002">
    <property type="protein sequence ID" value="RAM03684.1"/>
    <property type="molecule type" value="Genomic_DNA"/>
</dbReference>
<gene>
    <name evidence="5" type="ORF">DO021_01095</name>
    <name evidence="4" type="ORF">EYB58_11170</name>
</gene>
<dbReference type="PANTHER" id="PTHR13847">
    <property type="entry name" value="SARCOSINE DEHYDROGENASE-RELATED"/>
    <property type="match status" value="1"/>
</dbReference>
<dbReference type="AlphaFoldDB" id="A0A328FGC2"/>
<evidence type="ECO:0000256" key="2">
    <source>
        <dbReference type="SAM" id="Phobius"/>
    </source>
</evidence>